<dbReference type="EMBL" id="KN835148">
    <property type="protein sequence ID" value="KIK47348.1"/>
    <property type="molecule type" value="Genomic_DNA"/>
</dbReference>
<evidence type="ECO:0000313" key="2">
    <source>
        <dbReference type="Proteomes" id="UP000054485"/>
    </source>
</evidence>
<dbReference type="InParanoid" id="A0A0D0BWQ2"/>
<dbReference type="HOGENOM" id="CLU_2591360_0_0_1"/>
<accession>A0A0D0BWQ2</accession>
<evidence type="ECO:0000313" key="1">
    <source>
        <dbReference type="EMBL" id="KIK47348.1"/>
    </source>
</evidence>
<name>A0A0D0BWQ2_9AGAM</name>
<keyword evidence="2" id="KW-1185">Reference proteome</keyword>
<reference evidence="2" key="2">
    <citation type="submission" date="2015-01" db="EMBL/GenBank/DDBJ databases">
        <title>Evolutionary Origins and Diversification of the Mycorrhizal Mutualists.</title>
        <authorList>
            <consortium name="DOE Joint Genome Institute"/>
            <consortium name="Mycorrhizal Genomics Consortium"/>
            <person name="Kohler A."/>
            <person name="Kuo A."/>
            <person name="Nagy L.G."/>
            <person name="Floudas D."/>
            <person name="Copeland A."/>
            <person name="Barry K.W."/>
            <person name="Cichocki N."/>
            <person name="Veneault-Fourrey C."/>
            <person name="LaButti K."/>
            <person name="Lindquist E.A."/>
            <person name="Lipzen A."/>
            <person name="Lundell T."/>
            <person name="Morin E."/>
            <person name="Murat C."/>
            <person name="Riley R."/>
            <person name="Ohm R."/>
            <person name="Sun H."/>
            <person name="Tunlid A."/>
            <person name="Henrissat B."/>
            <person name="Grigoriev I.V."/>
            <person name="Hibbett D.S."/>
            <person name="Martin F."/>
        </authorList>
    </citation>
    <scope>NUCLEOTIDE SEQUENCE [LARGE SCALE GENOMIC DNA]</scope>
    <source>
        <strain evidence="2">UH-Slu-Lm8-n1</strain>
    </source>
</reference>
<organism evidence="1 2">
    <name type="scientific">Suillus luteus UH-Slu-Lm8-n1</name>
    <dbReference type="NCBI Taxonomy" id="930992"/>
    <lineage>
        <taxon>Eukaryota</taxon>
        <taxon>Fungi</taxon>
        <taxon>Dikarya</taxon>
        <taxon>Basidiomycota</taxon>
        <taxon>Agaricomycotina</taxon>
        <taxon>Agaricomycetes</taxon>
        <taxon>Agaricomycetidae</taxon>
        <taxon>Boletales</taxon>
        <taxon>Suillineae</taxon>
        <taxon>Suillaceae</taxon>
        <taxon>Suillus</taxon>
    </lineage>
</organism>
<dbReference type="OrthoDB" id="2161379at2759"/>
<gene>
    <name evidence="1" type="ORF">CY34DRAFT_799521</name>
</gene>
<reference evidence="1 2" key="1">
    <citation type="submission" date="2014-04" db="EMBL/GenBank/DDBJ databases">
        <authorList>
            <consortium name="DOE Joint Genome Institute"/>
            <person name="Kuo A."/>
            <person name="Ruytinx J."/>
            <person name="Rineau F."/>
            <person name="Colpaert J."/>
            <person name="Kohler A."/>
            <person name="Nagy L.G."/>
            <person name="Floudas D."/>
            <person name="Copeland A."/>
            <person name="Barry K.W."/>
            <person name="Cichocki N."/>
            <person name="Veneault-Fourrey C."/>
            <person name="LaButti K."/>
            <person name="Lindquist E.A."/>
            <person name="Lipzen A."/>
            <person name="Lundell T."/>
            <person name="Morin E."/>
            <person name="Murat C."/>
            <person name="Sun H."/>
            <person name="Tunlid A."/>
            <person name="Henrissat B."/>
            <person name="Grigoriev I.V."/>
            <person name="Hibbett D.S."/>
            <person name="Martin F."/>
            <person name="Nordberg H.P."/>
            <person name="Cantor M.N."/>
            <person name="Hua S.X."/>
        </authorList>
    </citation>
    <scope>NUCLEOTIDE SEQUENCE [LARGE SCALE GENOMIC DNA]</scope>
    <source>
        <strain evidence="1 2">UH-Slu-Lm8-n1</strain>
    </source>
</reference>
<sequence>MSYRLSFCPDCGTGIGESIFLQTRNLRTWYLLVAPQVNFIPGCPTELVSSGYNSDLPHHHFHQGIVYIVAVDTEFYWEIN</sequence>
<dbReference type="Proteomes" id="UP000054485">
    <property type="component" value="Unassembled WGS sequence"/>
</dbReference>
<protein>
    <submittedName>
        <fullName evidence="1">Uncharacterized protein</fullName>
    </submittedName>
</protein>
<dbReference type="AlphaFoldDB" id="A0A0D0BWQ2"/>
<proteinExistence type="predicted"/>